<evidence type="ECO:0000256" key="7">
    <source>
        <dbReference type="SAM" id="Phobius"/>
    </source>
</evidence>
<evidence type="ECO:0008006" key="9">
    <source>
        <dbReference type="Google" id="ProtNLM"/>
    </source>
</evidence>
<protein>
    <recommendedName>
        <fullName evidence="9">Amino acid carrier protein</fullName>
    </recommendedName>
</protein>
<comment type="subcellular location">
    <subcellularLocation>
        <location evidence="1">Cell membrane</location>
        <topology evidence="1">Multi-pass membrane protein</topology>
    </subcellularLocation>
</comment>
<evidence type="ECO:0000313" key="8">
    <source>
        <dbReference type="EMBL" id="KKO06783.1"/>
    </source>
</evidence>
<organism evidence="8">
    <name type="scientific">marine sediment metagenome</name>
    <dbReference type="NCBI Taxonomy" id="412755"/>
    <lineage>
        <taxon>unclassified sequences</taxon>
        <taxon>metagenomes</taxon>
        <taxon>ecological metagenomes</taxon>
    </lineage>
</organism>
<evidence type="ECO:0000256" key="2">
    <source>
        <dbReference type="ARBA" id="ARBA00022448"/>
    </source>
</evidence>
<evidence type="ECO:0000256" key="4">
    <source>
        <dbReference type="ARBA" id="ARBA00022692"/>
    </source>
</evidence>
<dbReference type="Pfam" id="PF01235">
    <property type="entry name" value="Na_Ala_symp"/>
    <property type="match status" value="1"/>
</dbReference>
<dbReference type="PROSITE" id="PS00873">
    <property type="entry name" value="NA_ALANINE_SYMP"/>
    <property type="match status" value="1"/>
</dbReference>
<feature type="transmembrane region" description="Helical" evidence="7">
    <location>
        <begin position="425"/>
        <end position="449"/>
    </location>
</feature>
<feature type="transmembrane region" description="Helical" evidence="7">
    <location>
        <begin position="41"/>
        <end position="61"/>
    </location>
</feature>
<reference evidence="8" key="1">
    <citation type="journal article" date="2015" name="Nature">
        <title>Complex archaea that bridge the gap between prokaryotes and eukaryotes.</title>
        <authorList>
            <person name="Spang A."/>
            <person name="Saw J.H."/>
            <person name="Jorgensen S.L."/>
            <person name="Zaremba-Niedzwiedzka K."/>
            <person name="Martijn J."/>
            <person name="Lind A.E."/>
            <person name="van Eijk R."/>
            <person name="Schleper C."/>
            <person name="Guy L."/>
            <person name="Ettema T.J."/>
        </authorList>
    </citation>
    <scope>NUCLEOTIDE SEQUENCE</scope>
</reference>
<keyword evidence="5 7" id="KW-1133">Transmembrane helix</keyword>
<feature type="transmembrane region" description="Helical" evidence="7">
    <location>
        <begin position="82"/>
        <end position="99"/>
    </location>
</feature>
<evidence type="ECO:0000256" key="5">
    <source>
        <dbReference type="ARBA" id="ARBA00022989"/>
    </source>
</evidence>
<feature type="transmembrane region" description="Helical" evidence="7">
    <location>
        <begin position="269"/>
        <end position="293"/>
    </location>
</feature>
<evidence type="ECO:0000256" key="3">
    <source>
        <dbReference type="ARBA" id="ARBA00022475"/>
    </source>
</evidence>
<dbReference type="NCBIfam" id="TIGR00835">
    <property type="entry name" value="agcS"/>
    <property type="match status" value="1"/>
</dbReference>
<dbReference type="AlphaFoldDB" id="A0A0F9W3K7"/>
<feature type="transmembrane region" description="Helical" evidence="7">
    <location>
        <begin position="163"/>
        <end position="182"/>
    </location>
</feature>
<feature type="transmembrane region" description="Helical" evidence="7">
    <location>
        <begin position="213"/>
        <end position="230"/>
    </location>
</feature>
<dbReference type="GO" id="GO:0005886">
    <property type="term" value="C:plasma membrane"/>
    <property type="evidence" value="ECO:0007669"/>
    <property type="project" value="UniProtKB-SubCell"/>
</dbReference>
<keyword evidence="6 7" id="KW-0472">Membrane</keyword>
<comment type="caution">
    <text evidence="8">The sequence shown here is derived from an EMBL/GenBank/DDBJ whole genome shotgun (WGS) entry which is preliminary data.</text>
</comment>
<dbReference type="PANTHER" id="PTHR30330">
    <property type="entry name" value="AGSS FAMILY TRANSPORTER, SODIUM-ALANINE"/>
    <property type="match status" value="1"/>
</dbReference>
<proteinExistence type="predicted"/>
<dbReference type="GO" id="GO:0005283">
    <property type="term" value="F:amino acid:sodium symporter activity"/>
    <property type="evidence" value="ECO:0007669"/>
    <property type="project" value="InterPro"/>
</dbReference>
<feature type="transmembrane region" description="Helical" evidence="7">
    <location>
        <begin position="385"/>
        <end position="413"/>
    </location>
</feature>
<dbReference type="InterPro" id="IPR001463">
    <property type="entry name" value="Na/Ala_symport"/>
</dbReference>
<feature type="transmembrane region" description="Helical" evidence="7">
    <location>
        <begin position="242"/>
        <end position="263"/>
    </location>
</feature>
<evidence type="ECO:0000256" key="6">
    <source>
        <dbReference type="ARBA" id="ARBA00023136"/>
    </source>
</evidence>
<name>A0A0F9W3K7_9ZZZZ</name>
<keyword evidence="3" id="KW-1003">Cell membrane</keyword>
<feature type="transmembrane region" description="Helical" evidence="7">
    <location>
        <begin position="119"/>
        <end position="142"/>
    </location>
</feature>
<feature type="transmembrane region" description="Helical" evidence="7">
    <location>
        <begin position="333"/>
        <end position="354"/>
    </location>
</feature>
<keyword evidence="4 7" id="KW-0812">Transmembrane</keyword>
<sequence length="517" mass="55301">MQELFESVNNLFGFIAPVSNAVWDFPTQFATYRSIPLLGQLSLAVIILLGMGIVFTVKTGFVQTLSFTRAIPIMLRKRSDRTGISALASFLLGLAMRAGPGNIVGVTGAITVGGPGALFWMWVAALFGMATAFMESVLAQLFKEKKDNEYVGGMPFYGRRIVGNKRIVGIVLSVAFMIYALFNVPVQTFNVFTAIGMIADTATGTVSDRQSTLYYGIAMVMVASCAWLILGGIRRVTAYTNVLVPIKATVFCLISLLIVLINLPLIPSFFSAVLVGAFSPDALFGGAMGVALAEGVKRGLMSNEAGQGTITMAAAAADNDHPCEQGFVQSLGVFFDTLIICTLTGFIVVLAHLWTGSASSAEWASDSASRIGTYLTSVEALVPAFIAQAVIIILAACYALFAFTTLLGMISFAEISANFISRSTTFILGVRVLGSLVFVPFGALTVLAGLELGNLWTITDLTNIIMVYLNIPILLLGAPLVYKALAHYRATNGGKFISADIGIETEHWTHENQKHLR</sequence>
<feature type="transmembrane region" description="Helical" evidence="7">
    <location>
        <begin position="461"/>
        <end position="482"/>
    </location>
</feature>
<dbReference type="PRINTS" id="PR00175">
    <property type="entry name" value="NAALASMPORT"/>
</dbReference>
<accession>A0A0F9W3K7</accession>
<dbReference type="PANTHER" id="PTHR30330:SF1">
    <property type="entry name" value="AMINO-ACID CARRIER PROTEIN ALST"/>
    <property type="match status" value="1"/>
</dbReference>
<evidence type="ECO:0000256" key="1">
    <source>
        <dbReference type="ARBA" id="ARBA00004651"/>
    </source>
</evidence>
<keyword evidence="2" id="KW-0813">Transport</keyword>
<gene>
    <name evidence="8" type="ORF">LCGC14_0059670</name>
</gene>
<dbReference type="EMBL" id="LAZR01000014">
    <property type="protein sequence ID" value="KKO06783.1"/>
    <property type="molecule type" value="Genomic_DNA"/>
</dbReference>